<dbReference type="Pfam" id="PF05592">
    <property type="entry name" value="Bac_rhamnosid"/>
    <property type="match status" value="1"/>
</dbReference>
<evidence type="ECO:0000256" key="4">
    <source>
        <dbReference type="SAM" id="SignalP"/>
    </source>
</evidence>
<feature type="domain" description="Bacterial alpha-L-rhamnosidase N-terminal" evidence="6">
    <location>
        <begin position="162"/>
        <end position="332"/>
    </location>
</feature>
<dbReference type="InterPro" id="IPR035396">
    <property type="entry name" value="Bac_rhamnosid6H"/>
</dbReference>
<evidence type="ECO:0000256" key="2">
    <source>
        <dbReference type="ARBA" id="ARBA00012652"/>
    </source>
</evidence>
<gene>
    <name evidence="9" type="ORF">K6T82_03105</name>
</gene>
<dbReference type="InterPro" id="IPR016007">
    <property type="entry name" value="Alpha_rhamnosid"/>
</dbReference>
<reference evidence="9 10" key="1">
    <citation type="journal article" date="2023" name="Antonie Van Leeuwenhoek">
        <title>Flavobacterium potami sp. nov., a multi-metal resistance genes harbouring bacterium isolated from shallow river silt.</title>
        <authorList>
            <person name="Li S."/>
            <person name="Mao S."/>
            <person name="Mu W."/>
            <person name="Guo B."/>
            <person name="Li C."/>
            <person name="Zhu Q."/>
            <person name="Hou X."/>
            <person name="Zhao Y."/>
            <person name="Wei S."/>
            <person name="Liu H."/>
            <person name="Liu A."/>
        </authorList>
    </citation>
    <scope>NUCLEOTIDE SEQUENCE [LARGE SCALE GENOMIC DNA]</scope>
    <source>
        <strain evidence="9 10">17A</strain>
    </source>
</reference>
<comment type="catalytic activity">
    <reaction evidence="1">
        <text>Hydrolysis of terminal non-reducing alpha-L-rhamnose residues in alpha-L-rhamnosides.</text>
        <dbReference type="EC" id="3.2.1.40"/>
    </reaction>
</comment>
<dbReference type="InterPro" id="IPR008928">
    <property type="entry name" value="6-hairpin_glycosidase_sf"/>
</dbReference>
<feature type="domain" description="Alpha-L-rhamnosidase C-terminal" evidence="8">
    <location>
        <begin position="799"/>
        <end position="868"/>
    </location>
</feature>
<feature type="domain" description="Alpha-L-rhamnosidase concanavalin-like" evidence="5">
    <location>
        <begin position="341"/>
        <end position="440"/>
    </location>
</feature>
<keyword evidence="10" id="KW-1185">Reference proteome</keyword>
<feature type="domain" description="Alpha-L-rhamnosidase six-hairpin glycosidase" evidence="7">
    <location>
        <begin position="446"/>
        <end position="791"/>
    </location>
</feature>
<dbReference type="Gene3D" id="1.50.10.10">
    <property type="match status" value="1"/>
</dbReference>
<evidence type="ECO:0000259" key="5">
    <source>
        <dbReference type="Pfam" id="PF05592"/>
    </source>
</evidence>
<dbReference type="SUPFAM" id="SSF48208">
    <property type="entry name" value="Six-hairpin glycosidases"/>
    <property type="match status" value="1"/>
</dbReference>
<evidence type="ECO:0000256" key="3">
    <source>
        <dbReference type="ARBA" id="ARBA00022801"/>
    </source>
</evidence>
<name>A0A9X1H7U9_9FLAO</name>
<dbReference type="EMBL" id="JAINUY010000001">
    <property type="protein sequence ID" value="MBZ4033737.1"/>
    <property type="molecule type" value="Genomic_DNA"/>
</dbReference>
<keyword evidence="4" id="KW-0732">Signal</keyword>
<dbReference type="GO" id="GO:0005975">
    <property type="term" value="P:carbohydrate metabolic process"/>
    <property type="evidence" value="ECO:0007669"/>
    <property type="project" value="InterPro"/>
</dbReference>
<dbReference type="GO" id="GO:0030596">
    <property type="term" value="F:alpha-L-rhamnosidase activity"/>
    <property type="evidence" value="ECO:0007669"/>
    <property type="project" value="UniProtKB-EC"/>
</dbReference>
<dbReference type="Gene3D" id="2.60.40.10">
    <property type="entry name" value="Immunoglobulins"/>
    <property type="match status" value="1"/>
</dbReference>
<comment type="caution">
    <text evidence="9">The sequence shown here is derived from an EMBL/GenBank/DDBJ whole genome shotgun (WGS) entry which is preliminary data.</text>
</comment>
<feature type="chain" id="PRO_5040966784" description="alpha-L-rhamnosidase" evidence="4">
    <location>
        <begin position="19"/>
        <end position="907"/>
    </location>
</feature>
<dbReference type="RefSeq" id="WP_223704553.1">
    <property type="nucleotide sequence ID" value="NZ_JAINUY010000001.1"/>
</dbReference>
<evidence type="ECO:0000259" key="8">
    <source>
        <dbReference type="Pfam" id="PF17390"/>
    </source>
</evidence>
<accession>A0A9X1H7U9</accession>
<dbReference type="Pfam" id="PF17389">
    <property type="entry name" value="Bac_rhamnosid6H"/>
    <property type="match status" value="1"/>
</dbReference>
<dbReference type="EC" id="3.2.1.40" evidence="2"/>
<keyword evidence="3 9" id="KW-0378">Hydrolase</keyword>
<protein>
    <recommendedName>
        <fullName evidence="2">alpha-L-rhamnosidase</fullName>
        <ecNumber evidence="2">3.2.1.40</ecNumber>
    </recommendedName>
</protein>
<dbReference type="InterPro" id="IPR013737">
    <property type="entry name" value="Bac_rhamnosid_N"/>
</dbReference>
<dbReference type="Pfam" id="PF25788">
    <property type="entry name" value="Ig_Rha78A_N"/>
    <property type="match status" value="1"/>
</dbReference>
<organism evidence="9 10">
    <name type="scientific">Flavobacterium potami</name>
    <dbReference type="NCBI Taxonomy" id="2872310"/>
    <lineage>
        <taxon>Bacteria</taxon>
        <taxon>Pseudomonadati</taxon>
        <taxon>Bacteroidota</taxon>
        <taxon>Flavobacteriia</taxon>
        <taxon>Flavobacteriales</taxon>
        <taxon>Flavobacteriaceae</taxon>
        <taxon>Flavobacterium</taxon>
    </lineage>
</organism>
<evidence type="ECO:0000259" key="7">
    <source>
        <dbReference type="Pfam" id="PF17389"/>
    </source>
</evidence>
<dbReference type="Proteomes" id="UP001139366">
    <property type="component" value="Unassembled WGS sequence"/>
</dbReference>
<dbReference type="PANTHER" id="PTHR33307">
    <property type="entry name" value="ALPHA-RHAMNOSIDASE (EUROFUNG)"/>
    <property type="match status" value="1"/>
</dbReference>
<dbReference type="PIRSF" id="PIRSF010631">
    <property type="entry name" value="A-rhamnsds"/>
    <property type="match status" value="1"/>
</dbReference>
<dbReference type="Pfam" id="PF08531">
    <property type="entry name" value="Bac_rhamnosid_N"/>
    <property type="match status" value="1"/>
</dbReference>
<dbReference type="InterPro" id="IPR012341">
    <property type="entry name" value="6hp_glycosidase-like_sf"/>
</dbReference>
<evidence type="ECO:0000259" key="6">
    <source>
        <dbReference type="Pfam" id="PF08531"/>
    </source>
</evidence>
<dbReference type="AlphaFoldDB" id="A0A9X1H7U9"/>
<feature type="signal peptide" evidence="4">
    <location>
        <begin position="1"/>
        <end position="18"/>
    </location>
</feature>
<dbReference type="Gene3D" id="2.60.120.260">
    <property type="entry name" value="Galactose-binding domain-like"/>
    <property type="match status" value="2"/>
</dbReference>
<dbReference type="InterPro" id="IPR035398">
    <property type="entry name" value="Bac_rhamnosid_C"/>
</dbReference>
<dbReference type="InterPro" id="IPR013783">
    <property type="entry name" value="Ig-like_fold"/>
</dbReference>
<dbReference type="Gene3D" id="2.60.420.10">
    <property type="entry name" value="Maltose phosphorylase, domain 3"/>
    <property type="match status" value="1"/>
</dbReference>
<evidence type="ECO:0000313" key="10">
    <source>
        <dbReference type="Proteomes" id="UP001139366"/>
    </source>
</evidence>
<proteinExistence type="predicted"/>
<dbReference type="PANTHER" id="PTHR33307:SF6">
    <property type="entry name" value="ALPHA-RHAMNOSIDASE (EUROFUNG)-RELATED"/>
    <property type="match status" value="1"/>
</dbReference>
<dbReference type="InterPro" id="IPR008902">
    <property type="entry name" value="Rhamnosid_concanavalin"/>
</dbReference>
<sequence length="907" mass="102701">MKKIIFLFLFLQIIAVKAQTQVTNLTTEGLTNPLGIDNLKPNFSWQLVAKQRNTMQVAYEIKVAESETGFSKNLVWTTGKVLSDQSVHIPYGGKSLEAGKRYYWQVRVWDNKGKISAWSGTSYWQMGLLKETDWVAQWISPGYEEDSQRASPLLRKEFVIGKKVKSATAYITAHGLYEAQINGKKIGDKYFTPGWTSYKKRLQYQVYDVTNMFNTGTNAIGVMLGSGWYRGYFSLGNFKDIYGSDISLLFQLHITYTDGSTEIINSDNTWKSSTGAVRSSNIYEGEVIDARLEKNGYAMPGYNDKEWSGVVKQSFPKNILIGTYNESVTRHEKFIPQKIFKTPKGEQVLDFGQNLVGWVTLKVKGEAGQKITVSHAEVLDKDGNFYTENLRIAKAQDIYILKGGNQETFEPHFTWHGFRYVKIEGYPGELKPEDFEACALYSNMEKTGSFTTNNELVNQLQHNIEWGLRGNFVDVPTDCPQRDERLGWVGDAQVFFRTASFLRGVNNFFVKWMKDLEADQFPDGSVTHVVPNVLADFERGSSGWGDAATIIPWDMYLAYGDKRILETQYTSMKNWVNYIKSQSKNNLWTQGRQFGDWLFYNVQDDLFGDSAITNKYLIAQCFYAHSVQLLINTAEILGKTNDVAEYKILLGEIKNAFLNEYITPNGATVSDTQTSYVLALQFDMLPEKLRQQAAERLVANIKRYDTHLTTGFLGTPYLCHVLSRYNYTDLAFELLLQKTYPSWLYPVTKGATTIWERWDGIKPDGSFENADMNSFNHYAYGAIGDWMYRVVAGLDIEGDGVGYKKIRIHPHIGGDLTNVSADYKTPYGKLSSHWEIKNGTLSLKTEIPANATAFIHIPAKSLDGISENGKPLSAIKEIEIIGNEENGIVIKAGSGVYDFRVPYSSKK</sequence>
<dbReference type="Pfam" id="PF17390">
    <property type="entry name" value="Bac_rhamnosid_C"/>
    <property type="match status" value="1"/>
</dbReference>
<evidence type="ECO:0000256" key="1">
    <source>
        <dbReference type="ARBA" id="ARBA00001445"/>
    </source>
</evidence>
<evidence type="ECO:0000313" key="9">
    <source>
        <dbReference type="EMBL" id="MBZ4033737.1"/>
    </source>
</evidence>